<proteinExistence type="predicted"/>
<gene>
    <name evidence="5" type="ORF">PNOK_0252800</name>
</gene>
<keyword evidence="2 3" id="KW-0040">ANK repeat</keyword>
<keyword evidence="6" id="KW-1185">Reference proteome</keyword>
<dbReference type="PANTHER" id="PTHR24134:SF9">
    <property type="entry name" value="ANKYRIN REPEAT AND SOCS BOX PROTEIN 8"/>
    <property type="match status" value="1"/>
</dbReference>
<evidence type="ECO:0000313" key="5">
    <source>
        <dbReference type="EMBL" id="PAV22571.1"/>
    </source>
</evidence>
<evidence type="ECO:0000256" key="1">
    <source>
        <dbReference type="ARBA" id="ARBA00022737"/>
    </source>
</evidence>
<dbReference type="EMBL" id="NBII01000002">
    <property type="protein sequence ID" value="PAV22571.1"/>
    <property type="molecule type" value="Genomic_DNA"/>
</dbReference>
<dbReference type="FunCoup" id="A0A286USM5">
    <property type="interactions" value="16"/>
</dbReference>
<dbReference type="PANTHER" id="PTHR24134">
    <property type="entry name" value="ANKYRIN REPEAT-CONTAINING PROTEIN DDB_G0279043"/>
    <property type="match status" value="1"/>
</dbReference>
<organism evidence="5 6">
    <name type="scientific">Pyrrhoderma noxium</name>
    <dbReference type="NCBI Taxonomy" id="2282107"/>
    <lineage>
        <taxon>Eukaryota</taxon>
        <taxon>Fungi</taxon>
        <taxon>Dikarya</taxon>
        <taxon>Basidiomycota</taxon>
        <taxon>Agaricomycotina</taxon>
        <taxon>Agaricomycetes</taxon>
        <taxon>Hymenochaetales</taxon>
        <taxon>Hymenochaetaceae</taxon>
        <taxon>Pyrrhoderma</taxon>
    </lineage>
</organism>
<accession>A0A286USM5</accession>
<dbReference type="Gene3D" id="1.25.40.20">
    <property type="entry name" value="Ankyrin repeat-containing domain"/>
    <property type="match status" value="1"/>
</dbReference>
<dbReference type="SUPFAM" id="SSF48403">
    <property type="entry name" value="Ankyrin repeat"/>
    <property type="match status" value="1"/>
</dbReference>
<evidence type="ECO:0000256" key="2">
    <source>
        <dbReference type="ARBA" id="ARBA00023043"/>
    </source>
</evidence>
<evidence type="ECO:0000313" key="6">
    <source>
        <dbReference type="Proteomes" id="UP000217199"/>
    </source>
</evidence>
<dbReference type="Pfam" id="PF12796">
    <property type="entry name" value="Ank_2"/>
    <property type="match status" value="1"/>
</dbReference>
<dbReference type="PRINTS" id="PR01415">
    <property type="entry name" value="ANKYRIN"/>
</dbReference>
<evidence type="ECO:0000256" key="3">
    <source>
        <dbReference type="PROSITE-ProRule" id="PRU00023"/>
    </source>
</evidence>
<comment type="caution">
    <text evidence="5">The sequence shown here is derived from an EMBL/GenBank/DDBJ whole genome shotgun (WGS) entry which is preliminary data.</text>
</comment>
<dbReference type="PROSITE" id="PS50297">
    <property type="entry name" value="ANK_REP_REGION"/>
    <property type="match status" value="1"/>
</dbReference>
<dbReference type="InterPro" id="IPR036770">
    <property type="entry name" value="Ankyrin_rpt-contain_sf"/>
</dbReference>
<dbReference type="PROSITE" id="PS50088">
    <property type="entry name" value="ANK_REPEAT"/>
    <property type="match status" value="2"/>
</dbReference>
<dbReference type="InParanoid" id="A0A286USM5"/>
<feature type="repeat" description="ANK" evidence="3">
    <location>
        <begin position="76"/>
        <end position="113"/>
    </location>
</feature>
<keyword evidence="1" id="KW-0677">Repeat</keyword>
<dbReference type="SMART" id="SM00248">
    <property type="entry name" value="ANK"/>
    <property type="match status" value="3"/>
</dbReference>
<protein>
    <submittedName>
        <fullName evidence="5">Ankyrin</fullName>
    </submittedName>
</protein>
<dbReference type="Proteomes" id="UP000217199">
    <property type="component" value="Unassembled WGS sequence"/>
</dbReference>
<dbReference type="AlphaFoldDB" id="A0A286USM5"/>
<name>A0A286USM5_9AGAM</name>
<dbReference type="STRING" id="2282107.A0A286USM5"/>
<evidence type="ECO:0000256" key="4">
    <source>
        <dbReference type="SAM" id="MobiDB-lite"/>
    </source>
</evidence>
<dbReference type="OrthoDB" id="9995210at2759"/>
<feature type="region of interest" description="Disordered" evidence="4">
    <location>
        <begin position="134"/>
        <end position="164"/>
    </location>
</feature>
<reference evidence="5 6" key="1">
    <citation type="journal article" date="2017" name="Mol. Ecol.">
        <title>Comparative and population genomic landscape of Phellinus noxius: A hypervariable fungus causing root rot in trees.</title>
        <authorList>
            <person name="Chung C.L."/>
            <person name="Lee T.J."/>
            <person name="Akiba M."/>
            <person name="Lee H.H."/>
            <person name="Kuo T.H."/>
            <person name="Liu D."/>
            <person name="Ke H.M."/>
            <person name="Yokoi T."/>
            <person name="Roa M.B."/>
            <person name="Lu M.J."/>
            <person name="Chang Y.Y."/>
            <person name="Ann P.J."/>
            <person name="Tsai J.N."/>
            <person name="Chen C.Y."/>
            <person name="Tzean S.S."/>
            <person name="Ota Y."/>
            <person name="Hattori T."/>
            <person name="Sahashi N."/>
            <person name="Liou R.F."/>
            <person name="Kikuchi T."/>
            <person name="Tsai I.J."/>
        </authorList>
    </citation>
    <scope>NUCLEOTIDE SEQUENCE [LARGE SCALE GENOMIC DNA]</scope>
    <source>
        <strain evidence="5 6">FFPRI411160</strain>
    </source>
</reference>
<sequence length="164" mass="17795">MSSEGASNNERLLAAARSDSEELLLEVLNGGDFDINFKDGVGMTALHYAASLGSTDVLEHILEQDECDVDPINRLEKATPLHLALRDLKDPEVRSYVVKSLVEAGADCTIKDKNGDTAMDLLQPQDEELRRFIRKTQAQNSVSRGDIADDDDDEGSAGSGSESE</sequence>
<feature type="repeat" description="ANK" evidence="3">
    <location>
        <begin position="41"/>
        <end position="63"/>
    </location>
</feature>
<dbReference type="InterPro" id="IPR002110">
    <property type="entry name" value="Ankyrin_rpt"/>
</dbReference>